<accession>A0AAE6G4C9</accession>
<dbReference type="Gene3D" id="3.30.720.110">
    <property type="match status" value="1"/>
</dbReference>
<dbReference type="InterPro" id="IPR029068">
    <property type="entry name" value="Glyas_Bleomycin-R_OHBP_Dase"/>
</dbReference>
<dbReference type="EMBL" id="CP017174">
    <property type="protein sequence ID" value="QDE70441.1"/>
    <property type="molecule type" value="Genomic_DNA"/>
</dbReference>
<protein>
    <submittedName>
        <fullName evidence="2">Glyxoylase</fullName>
    </submittedName>
</protein>
<sequence>MNDKNPSASAAATLPEGPRLSLALVTKDAPAALDFYTRAFGAREKYRLTEPSGRVGHAEMDLGGVTLMLADEYPEYDILSPQSRGGTTCSLNLRVDDVDAAAQRAIDAGATLERPIQNEFYGERSAHLRDPFGHRWALNARIEDVSPEEIQRRFTQMLQG</sequence>
<gene>
    <name evidence="2" type="ORF">BHS09_27685</name>
</gene>
<dbReference type="PANTHER" id="PTHR34109">
    <property type="entry name" value="BNAUNNG04460D PROTEIN-RELATED"/>
    <property type="match status" value="1"/>
</dbReference>
<evidence type="ECO:0000313" key="3">
    <source>
        <dbReference type="Proteomes" id="UP000320179"/>
    </source>
</evidence>
<evidence type="ECO:0000259" key="1">
    <source>
        <dbReference type="PROSITE" id="PS51819"/>
    </source>
</evidence>
<dbReference type="InterPro" id="IPR037523">
    <property type="entry name" value="VOC_core"/>
</dbReference>
<dbReference type="Proteomes" id="UP000320179">
    <property type="component" value="Chromosome"/>
</dbReference>
<dbReference type="Pfam" id="PF00903">
    <property type="entry name" value="Glyoxalase"/>
    <property type="match status" value="1"/>
</dbReference>
<dbReference type="PANTHER" id="PTHR34109:SF1">
    <property type="entry name" value="VOC DOMAIN-CONTAINING PROTEIN"/>
    <property type="match status" value="1"/>
</dbReference>
<dbReference type="RefSeq" id="WP_140794575.1">
    <property type="nucleotide sequence ID" value="NZ_CP017169.1"/>
</dbReference>
<dbReference type="AlphaFoldDB" id="A0AAE6G4C9"/>
<dbReference type="PROSITE" id="PS51819">
    <property type="entry name" value="VOC"/>
    <property type="match status" value="1"/>
</dbReference>
<dbReference type="CDD" id="cd07246">
    <property type="entry name" value="VOC_like"/>
    <property type="match status" value="1"/>
</dbReference>
<proteinExistence type="predicted"/>
<dbReference type="Gene3D" id="3.30.720.120">
    <property type="match status" value="1"/>
</dbReference>
<dbReference type="InterPro" id="IPR004360">
    <property type="entry name" value="Glyas_Fos-R_dOase_dom"/>
</dbReference>
<dbReference type="SUPFAM" id="SSF54593">
    <property type="entry name" value="Glyoxalase/Bleomycin resistance protein/Dihydroxybiphenyl dioxygenase"/>
    <property type="match status" value="1"/>
</dbReference>
<reference evidence="2 3" key="1">
    <citation type="journal article" date="2019" name="Science">
        <title>Social genes are selection hotspots in kin groups of a soil microbe.</title>
        <authorList>
            <person name="Wielgoss S."/>
            <person name="Wolfensberger R."/>
            <person name="Sun L."/>
            <person name="Fiegna F."/>
            <person name="Velicer G.J."/>
        </authorList>
    </citation>
    <scope>NUCLEOTIDE SEQUENCE [LARGE SCALE GENOMIC DNA]</scope>
    <source>
        <strain evidence="2 3">MC3.5.9c15</strain>
    </source>
</reference>
<feature type="domain" description="VOC" evidence="1">
    <location>
        <begin position="18"/>
        <end position="141"/>
    </location>
</feature>
<organism evidence="2 3">
    <name type="scientific">Myxococcus xanthus</name>
    <dbReference type="NCBI Taxonomy" id="34"/>
    <lineage>
        <taxon>Bacteria</taxon>
        <taxon>Pseudomonadati</taxon>
        <taxon>Myxococcota</taxon>
        <taxon>Myxococcia</taxon>
        <taxon>Myxococcales</taxon>
        <taxon>Cystobacterineae</taxon>
        <taxon>Myxococcaceae</taxon>
        <taxon>Myxococcus</taxon>
    </lineage>
</organism>
<evidence type="ECO:0000313" key="2">
    <source>
        <dbReference type="EMBL" id="QDE70441.1"/>
    </source>
</evidence>
<name>A0AAE6G4C9_MYXXA</name>